<evidence type="ECO:0000313" key="1">
    <source>
        <dbReference type="EMBL" id="GBN93733.1"/>
    </source>
</evidence>
<dbReference type="Proteomes" id="UP000499080">
    <property type="component" value="Unassembled WGS sequence"/>
</dbReference>
<reference evidence="1 2" key="1">
    <citation type="journal article" date="2019" name="Sci. Rep.">
        <title>Orb-weaving spider Araneus ventricosus genome elucidates the spidroin gene catalogue.</title>
        <authorList>
            <person name="Kono N."/>
            <person name="Nakamura H."/>
            <person name="Ohtoshi R."/>
            <person name="Moran D.A.P."/>
            <person name="Shinohara A."/>
            <person name="Yoshida Y."/>
            <person name="Fujiwara M."/>
            <person name="Mori M."/>
            <person name="Tomita M."/>
            <person name="Arakawa K."/>
        </authorList>
    </citation>
    <scope>NUCLEOTIDE SEQUENCE [LARGE SCALE GENOMIC DNA]</scope>
</reference>
<keyword evidence="2" id="KW-1185">Reference proteome</keyword>
<name>A0A4Y2T1H7_ARAVE</name>
<comment type="caution">
    <text evidence="1">The sequence shown here is derived from an EMBL/GenBank/DDBJ whole genome shotgun (WGS) entry which is preliminary data.</text>
</comment>
<proteinExistence type="predicted"/>
<dbReference type="EMBL" id="BGPR01025108">
    <property type="protein sequence ID" value="GBN93733.1"/>
    <property type="molecule type" value="Genomic_DNA"/>
</dbReference>
<sequence>MGIFIQEDDTIIRHAKTFVSDGFTIVTISFFPKLKKDLPGTRFSSGSDVKTAEENWLDRLGRGFYQAVLNKLAPRSDKCLNRFVYYVEK</sequence>
<dbReference type="AlphaFoldDB" id="A0A4Y2T1H7"/>
<evidence type="ECO:0000313" key="2">
    <source>
        <dbReference type="Proteomes" id="UP000499080"/>
    </source>
</evidence>
<organism evidence="1 2">
    <name type="scientific">Araneus ventricosus</name>
    <name type="common">Orbweaver spider</name>
    <name type="synonym">Epeira ventricosa</name>
    <dbReference type="NCBI Taxonomy" id="182803"/>
    <lineage>
        <taxon>Eukaryota</taxon>
        <taxon>Metazoa</taxon>
        <taxon>Ecdysozoa</taxon>
        <taxon>Arthropoda</taxon>
        <taxon>Chelicerata</taxon>
        <taxon>Arachnida</taxon>
        <taxon>Araneae</taxon>
        <taxon>Araneomorphae</taxon>
        <taxon>Entelegynae</taxon>
        <taxon>Araneoidea</taxon>
        <taxon>Araneidae</taxon>
        <taxon>Araneus</taxon>
    </lineage>
</organism>
<gene>
    <name evidence="1" type="ORF">AVEN_210865_1</name>
</gene>
<protein>
    <submittedName>
        <fullName evidence="1">Uncharacterized protein</fullName>
    </submittedName>
</protein>
<accession>A0A4Y2T1H7</accession>